<keyword evidence="15 19" id="KW-0234">DNA repair</keyword>
<comment type="catalytic activity">
    <reaction evidence="18 19">
        <text>ATP + H2O = ADP + phosphate + H(+)</text>
        <dbReference type="Rhea" id="RHEA:13065"/>
        <dbReference type="ChEBI" id="CHEBI:15377"/>
        <dbReference type="ChEBI" id="CHEBI:15378"/>
        <dbReference type="ChEBI" id="CHEBI:30616"/>
        <dbReference type="ChEBI" id="CHEBI:43474"/>
        <dbReference type="ChEBI" id="CHEBI:456216"/>
        <dbReference type="EC" id="3.6.4.12"/>
    </reaction>
</comment>
<dbReference type="CDD" id="cd18041">
    <property type="entry name" value="DEXXQc_DNA2"/>
    <property type="match status" value="1"/>
</dbReference>
<evidence type="ECO:0000256" key="10">
    <source>
        <dbReference type="ARBA" id="ARBA00022806"/>
    </source>
</evidence>
<dbReference type="GO" id="GO:0005694">
    <property type="term" value="C:chromosome"/>
    <property type="evidence" value="ECO:0007669"/>
    <property type="project" value="UniProtKB-SubCell"/>
</dbReference>
<evidence type="ECO:0000313" key="25">
    <source>
        <dbReference type="EMBL" id="VFT88144.1"/>
    </source>
</evidence>
<dbReference type="EC" id="3.1.-.-" evidence="19"/>
<feature type="compositionally biased region" description="Basic and acidic residues" evidence="20">
    <location>
        <begin position="94"/>
        <end position="106"/>
    </location>
</feature>
<dbReference type="Proteomes" id="UP000332933">
    <property type="component" value="Unassembled WGS sequence"/>
</dbReference>
<feature type="compositionally biased region" description="Polar residues" evidence="20">
    <location>
        <begin position="32"/>
        <end position="41"/>
    </location>
</feature>
<dbReference type="Pfam" id="PF08696">
    <property type="entry name" value="Dna2"/>
    <property type="match status" value="1"/>
</dbReference>
<dbReference type="GO" id="GO:0005524">
    <property type="term" value="F:ATP binding"/>
    <property type="evidence" value="ECO:0007669"/>
    <property type="project" value="UniProtKB-UniRule"/>
</dbReference>
<evidence type="ECO:0000256" key="4">
    <source>
        <dbReference type="ARBA" id="ARBA00022705"/>
    </source>
</evidence>
<keyword evidence="11 19" id="KW-0067">ATP-binding</keyword>
<keyword evidence="19" id="KW-0158">Chromosome</keyword>
<evidence type="ECO:0000256" key="12">
    <source>
        <dbReference type="ARBA" id="ARBA00023004"/>
    </source>
</evidence>
<evidence type="ECO:0000256" key="16">
    <source>
        <dbReference type="ARBA" id="ARBA00023242"/>
    </source>
</evidence>
<evidence type="ECO:0000313" key="24">
    <source>
        <dbReference type="EMBL" id="KAF0698075.1"/>
    </source>
</evidence>
<keyword evidence="13 19" id="KW-0411">Iron-sulfur</keyword>
<dbReference type="OrthoDB" id="306218at2759"/>
<evidence type="ECO:0000256" key="1">
    <source>
        <dbReference type="ARBA" id="ARBA00001966"/>
    </source>
</evidence>
<dbReference type="InterPro" id="IPR011604">
    <property type="entry name" value="PDDEXK-like_dom_sf"/>
</dbReference>
<evidence type="ECO:0000256" key="6">
    <source>
        <dbReference type="ARBA" id="ARBA00022723"/>
    </source>
</evidence>
<evidence type="ECO:0000256" key="15">
    <source>
        <dbReference type="ARBA" id="ARBA00023204"/>
    </source>
</evidence>
<dbReference type="InterPro" id="IPR026851">
    <property type="entry name" value="Dna2/JHS1_DEXXQ-box"/>
</dbReference>
<comment type="subcellular location">
    <subcellularLocation>
        <location evidence="19">Nucleus</location>
    </subcellularLocation>
    <subcellularLocation>
        <location evidence="19">Chromosome</location>
    </subcellularLocation>
</comment>
<keyword evidence="9 19" id="KW-0378">Hydrolase</keyword>
<feature type="compositionally biased region" description="Basic and acidic residues" evidence="20">
    <location>
        <begin position="1"/>
        <end position="31"/>
    </location>
</feature>
<dbReference type="InterPro" id="IPR041677">
    <property type="entry name" value="DNA2/NAM7_AAA_11"/>
</dbReference>
<dbReference type="Pfam" id="PF13086">
    <property type="entry name" value="AAA_11"/>
    <property type="match status" value="1"/>
</dbReference>
<dbReference type="GO" id="GO:0017116">
    <property type="term" value="F:single-stranded DNA helicase activity"/>
    <property type="evidence" value="ECO:0007669"/>
    <property type="project" value="UniProtKB-UniRule"/>
</dbReference>
<evidence type="ECO:0000259" key="22">
    <source>
        <dbReference type="Pfam" id="PF13086"/>
    </source>
</evidence>
<dbReference type="AlphaFoldDB" id="A0A485KUE4"/>
<evidence type="ECO:0000256" key="9">
    <source>
        <dbReference type="ARBA" id="ARBA00022801"/>
    </source>
</evidence>
<feature type="region of interest" description="Disordered" evidence="20">
    <location>
        <begin position="1"/>
        <end position="129"/>
    </location>
</feature>
<evidence type="ECO:0000256" key="2">
    <source>
        <dbReference type="ARBA" id="ARBA00007913"/>
    </source>
</evidence>
<keyword evidence="8 19" id="KW-0227">DNA damage</keyword>
<reference evidence="24" key="2">
    <citation type="submission" date="2019-06" db="EMBL/GenBank/DDBJ databases">
        <title>Genomics analysis of Aphanomyces spp. identifies a new class of oomycete effector associated with host adaptation.</title>
        <authorList>
            <person name="Gaulin E."/>
        </authorList>
    </citation>
    <scope>NUCLEOTIDE SEQUENCE</scope>
    <source>
        <strain evidence="24">CBS 578.67</strain>
    </source>
</reference>
<dbReference type="GO" id="GO:0006281">
    <property type="term" value="P:DNA repair"/>
    <property type="evidence" value="ECO:0007669"/>
    <property type="project" value="UniProtKB-KW"/>
</dbReference>
<feature type="domain" description="DNA2/NAM7 helicase-like C-terminal" evidence="23">
    <location>
        <begin position="926"/>
        <end position="1056"/>
    </location>
</feature>
<protein>
    <recommendedName>
        <fullName evidence="19">DNA replication ATP-dependent helicase/nuclease</fullName>
        <ecNumber evidence="19">3.1.-.-</ecNumber>
        <ecNumber evidence="19">3.6.4.12</ecNumber>
    </recommendedName>
</protein>
<dbReference type="EMBL" id="VJMH01005268">
    <property type="protein sequence ID" value="KAF0698075.1"/>
    <property type="molecule type" value="Genomic_DNA"/>
</dbReference>
<dbReference type="FunFam" id="3.40.50.300:FF:000721">
    <property type="entry name" value="DNA replication ATP-dependent helicase/nuclease DNA2"/>
    <property type="match status" value="1"/>
</dbReference>
<keyword evidence="10 19" id="KW-0347">Helicase</keyword>
<dbReference type="GO" id="GO:0003677">
    <property type="term" value="F:DNA binding"/>
    <property type="evidence" value="ECO:0007669"/>
    <property type="project" value="UniProtKB-UniRule"/>
</dbReference>
<evidence type="ECO:0000256" key="20">
    <source>
        <dbReference type="SAM" id="MobiDB-lite"/>
    </source>
</evidence>
<keyword evidence="16 19" id="KW-0539">Nucleus</keyword>
<evidence type="ECO:0000259" key="23">
    <source>
        <dbReference type="Pfam" id="PF13087"/>
    </source>
</evidence>
<gene>
    <name evidence="25" type="primary">Aste57867_11282</name>
    <name evidence="24" type="ORF">As57867_011240</name>
    <name evidence="25" type="ORF">ASTE57867_11282</name>
</gene>
<dbReference type="EC" id="3.6.4.12" evidence="19"/>
<evidence type="ECO:0000313" key="26">
    <source>
        <dbReference type="Proteomes" id="UP000332933"/>
    </source>
</evidence>
<name>A0A485KUE4_9STRA</name>
<dbReference type="GO" id="GO:0017108">
    <property type="term" value="F:5'-flap endonuclease activity"/>
    <property type="evidence" value="ECO:0007669"/>
    <property type="project" value="UniProtKB-UniRule"/>
</dbReference>
<keyword evidence="26" id="KW-1185">Reference proteome</keyword>
<dbReference type="GO" id="GO:0051539">
    <property type="term" value="F:4 iron, 4 sulfur cluster binding"/>
    <property type="evidence" value="ECO:0007669"/>
    <property type="project" value="UniProtKB-UniRule"/>
</dbReference>
<evidence type="ECO:0000256" key="18">
    <source>
        <dbReference type="ARBA" id="ARBA00047995"/>
    </source>
</evidence>
<dbReference type="GO" id="GO:0033567">
    <property type="term" value="P:DNA replication, Okazaki fragment processing"/>
    <property type="evidence" value="ECO:0007669"/>
    <property type="project" value="UniProtKB-UniRule"/>
</dbReference>
<evidence type="ECO:0000259" key="21">
    <source>
        <dbReference type="Pfam" id="PF08696"/>
    </source>
</evidence>
<dbReference type="InterPro" id="IPR045055">
    <property type="entry name" value="DNA2/NAM7-like"/>
</dbReference>
<feature type="domain" description="DNA2/NAM7 helicase helicase" evidence="22">
    <location>
        <begin position="850"/>
        <end position="916"/>
    </location>
</feature>
<dbReference type="EMBL" id="CAADRA010005289">
    <property type="protein sequence ID" value="VFT88144.1"/>
    <property type="molecule type" value="Genomic_DNA"/>
</dbReference>
<comment type="function">
    <text evidence="19">Key enzyme involved in DNA replication and DNA repair. Involved in Okazaki fragments processing by cleaving long flaps that escape FEN1: flaps that are longer than 27 nucleotides are coated by replication protein A complex (RPA), leading to recruit DNA2 which cleaves the flap until it is too short to bind RPA and becomes a substrate for FEN1. Also involved in 5'-end resection of DNA during double-strand break (DSB) repair by mediating the cleavage of 5'-ssDNA.</text>
</comment>
<keyword evidence="17 19" id="KW-0511">Multifunctional enzyme</keyword>
<keyword evidence="3 19" id="KW-0004">4Fe-4S</keyword>
<reference evidence="25 26" key="1">
    <citation type="submission" date="2019-03" db="EMBL/GenBank/DDBJ databases">
        <authorList>
            <person name="Gaulin E."/>
            <person name="Dumas B."/>
        </authorList>
    </citation>
    <scope>NUCLEOTIDE SEQUENCE [LARGE SCALE GENOMIC DNA]</scope>
    <source>
        <strain evidence="25">CBS 568.67</strain>
    </source>
</reference>
<comment type="cofactor">
    <cofactor evidence="1">
        <name>[4Fe-4S] cluster</name>
        <dbReference type="ChEBI" id="CHEBI:49883"/>
    </cofactor>
</comment>
<dbReference type="GO" id="GO:0071932">
    <property type="term" value="P:replication fork reversal"/>
    <property type="evidence" value="ECO:0007669"/>
    <property type="project" value="TreeGrafter"/>
</dbReference>
<organism evidence="25 26">
    <name type="scientific">Aphanomyces stellatus</name>
    <dbReference type="NCBI Taxonomy" id="120398"/>
    <lineage>
        <taxon>Eukaryota</taxon>
        <taxon>Sar</taxon>
        <taxon>Stramenopiles</taxon>
        <taxon>Oomycota</taxon>
        <taxon>Saprolegniomycetes</taxon>
        <taxon>Saprolegniales</taxon>
        <taxon>Verrucalvaceae</taxon>
        <taxon>Aphanomyces</taxon>
    </lineage>
</organism>
<dbReference type="PANTHER" id="PTHR10887:SF433">
    <property type="entry name" value="DNA REPLICATION ATP-DEPENDENT HELICASE_NUCLEASE DNA2"/>
    <property type="match status" value="1"/>
</dbReference>
<proteinExistence type="inferred from homology"/>
<keyword evidence="5 19" id="KW-0540">Nuclease</keyword>
<dbReference type="GO" id="GO:0005737">
    <property type="term" value="C:cytoplasm"/>
    <property type="evidence" value="ECO:0007669"/>
    <property type="project" value="TreeGrafter"/>
</dbReference>
<dbReference type="GO" id="GO:0005634">
    <property type="term" value="C:nucleus"/>
    <property type="evidence" value="ECO:0007669"/>
    <property type="project" value="UniProtKB-SubCell"/>
</dbReference>
<comment type="similarity">
    <text evidence="2 19">Belongs to the DNA2/NAM7 helicase family.</text>
</comment>
<feature type="domain" description="DNA replication factor Dna2 N-terminal" evidence="21">
    <location>
        <begin position="235"/>
        <end position="428"/>
    </location>
</feature>
<dbReference type="PANTHER" id="PTHR10887">
    <property type="entry name" value="DNA2/NAM7 HELICASE FAMILY"/>
    <property type="match status" value="1"/>
</dbReference>
<keyword evidence="6 19" id="KW-0479">Metal-binding</keyword>
<evidence type="ECO:0000256" key="14">
    <source>
        <dbReference type="ARBA" id="ARBA00023125"/>
    </source>
</evidence>
<evidence type="ECO:0000256" key="11">
    <source>
        <dbReference type="ARBA" id="ARBA00022840"/>
    </source>
</evidence>
<dbReference type="Gene3D" id="3.90.320.10">
    <property type="match status" value="1"/>
</dbReference>
<evidence type="ECO:0000256" key="19">
    <source>
        <dbReference type="RuleBase" id="RU367041"/>
    </source>
</evidence>
<accession>A0A485KUE4</accession>
<evidence type="ECO:0000256" key="7">
    <source>
        <dbReference type="ARBA" id="ARBA00022741"/>
    </source>
</evidence>
<sequence length="1065" mass="119677">MDDGKSGSDDTVGKDGSLDVIWKDSPMEKKLQSNGSTSRHANATELRGFVHSLITSPSPNKHDASKFKMKRNIDPESIETNTTGISRHIMFSPDKSEDDTQRKDAPRSVLTRTPPTHRSKRKKTEKEHDDLMSVLEKLDGEYSETPEKANYAKDASYETPFSKESWEAIEQMEVEATQQSIQRQNEVKKTHHISPVGEILKQPPHPSSLDYLRCVALEIQVDSFQRSQFVRALDDSSDETLSITLKGDWFDSPILVGDAFHYIFTSEARSLTADNENNMIVLHPDILVSPTTVTSSMSCSRRAVLQQTLSMNRSSGSKALVGTMKHQLFQHALSSGFHSLDYLKEQSKFIIQSNLMKMLECGLSHETVNEEFRLSFESMFNWLSKARNQGIAVKGESQILYRLKAVLSIEEPLWSIKYGLKGAVDACIDMLPVNQSKQNGGFVDSEFKTMALELKTGKLANSIEHVGQVLLYTLLLDERYKGSAQGLLLYLKDTESILFEPVAAHLRGLLHSRNVHASHLSKMQTSQILPALLKKTWDCENCFVSSECMLHHAAVERGSSLSSGVPELFEKITSHLSSREIKYFKKWIQLLDWESRANHNQTWLLPHKSSLSGLKVHSEGPEFMEFISSKAGVFMEIKVNERVIISVESLSHSIFHVAKASVSDVQSKYIRVSLFSPVPSSILNGKSIVGSQFLWRIDKDKMSSGFLSAKRNVLSLMLNSSMDKNRKLICHLQSPRFGTSTLNFRLRQREHETGHLCGSILEDISKLNPDQQQAIEQMLNAKDYALILGMPGQSVLVTSYTHAAVDNILMKLLVHDIPILRVGGAPDIIQQSILPHRLESRTFDTVDDMREAMTQAPLVGCTCLSTHHVIFSQRRFDVCIVDEASQITQPVLLGALQHANVFCLVGDHYQLPPLVIDTQAKTGGLDWSLFKCLSEAHPQASTMLGYQYRMNRQIMYLANRLIYNNQLKCGLTFEAGSNLQHTKPLKQAVWISEAFSSSKGVVFLNTDSMGFFEEKTSNGIINPVEADIILRLSQLLCHQDVAILSPFRSQVNYLRSFETKHEVTI</sequence>
<dbReference type="InterPro" id="IPR041679">
    <property type="entry name" value="DNA2/NAM7-like_C"/>
</dbReference>
<evidence type="ECO:0000256" key="3">
    <source>
        <dbReference type="ARBA" id="ARBA00022485"/>
    </source>
</evidence>
<dbReference type="SUPFAM" id="SSF52540">
    <property type="entry name" value="P-loop containing nucleoside triphosphate hydrolases"/>
    <property type="match status" value="1"/>
</dbReference>
<dbReference type="InterPro" id="IPR014808">
    <property type="entry name" value="DNA_replication_fac_Dna2_N"/>
</dbReference>
<dbReference type="Pfam" id="PF13087">
    <property type="entry name" value="AAA_12"/>
    <property type="match status" value="1"/>
</dbReference>
<dbReference type="GO" id="GO:0046872">
    <property type="term" value="F:metal ion binding"/>
    <property type="evidence" value="ECO:0007669"/>
    <property type="project" value="UniProtKB-UniRule"/>
</dbReference>
<dbReference type="Gene3D" id="3.40.50.300">
    <property type="entry name" value="P-loop containing nucleotide triphosphate hydrolases"/>
    <property type="match status" value="3"/>
</dbReference>
<evidence type="ECO:0000256" key="8">
    <source>
        <dbReference type="ARBA" id="ARBA00022763"/>
    </source>
</evidence>
<feature type="compositionally biased region" description="Basic and acidic residues" evidence="20">
    <location>
        <begin position="60"/>
        <end position="74"/>
    </location>
</feature>
<keyword evidence="14 19" id="KW-0238">DNA-binding</keyword>
<keyword evidence="7 19" id="KW-0547">Nucleotide-binding</keyword>
<evidence type="ECO:0000256" key="5">
    <source>
        <dbReference type="ARBA" id="ARBA00022722"/>
    </source>
</evidence>
<dbReference type="InterPro" id="IPR027417">
    <property type="entry name" value="P-loop_NTPase"/>
</dbReference>
<evidence type="ECO:0000256" key="13">
    <source>
        <dbReference type="ARBA" id="ARBA00023014"/>
    </source>
</evidence>
<evidence type="ECO:0000256" key="17">
    <source>
        <dbReference type="ARBA" id="ARBA00023268"/>
    </source>
</evidence>
<keyword evidence="4 19" id="KW-0235">DNA replication</keyword>
<keyword evidence="12 19" id="KW-0408">Iron</keyword>